<evidence type="ECO:0000313" key="2">
    <source>
        <dbReference type="Proteomes" id="UP000626026"/>
    </source>
</evidence>
<accession>A0ABR7RTC9</accession>
<protein>
    <submittedName>
        <fullName evidence="1">Uncharacterized protein</fullName>
    </submittedName>
</protein>
<name>A0ABR7RTC9_9PROT</name>
<gene>
    <name evidence="1" type="ORF">IBL26_22320</name>
</gene>
<proteinExistence type="predicted"/>
<reference evidence="1 2" key="1">
    <citation type="journal article" date="2013" name="Int. J. Syst. Evol. Microbiol.">
        <title>Roseomonas aerophila sp. nov., isolated from air.</title>
        <authorList>
            <person name="Kim S.J."/>
            <person name="Weon H.Y."/>
            <person name="Ahn J.H."/>
            <person name="Hong S.B."/>
            <person name="Seok S.J."/>
            <person name="Whang K.S."/>
            <person name="Kwon S.W."/>
        </authorList>
    </citation>
    <scope>NUCLEOTIDE SEQUENCE [LARGE SCALE GENOMIC DNA]</scope>
    <source>
        <strain evidence="1 2">NBRC 108923</strain>
    </source>
</reference>
<evidence type="ECO:0000313" key="1">
    <source>
        <dbReference type="EMBL" id="MBC9209596.1"/>
    </source>
</evidence>
<keyword evidence="2" id="KW-1185">Reference proteome</keyword>
<dbReference type="Proteomes" id="UP000626026">
    <property type="component" value="Unassembled WGS sequence"/>
</dbReference>
<sequence>MALETLTLPAAARRRLTLDALNALAQGDLAERLRLEAAARILSTTRRVAELAAAGELAHHAELPEAARAWDPAVMTAREFAEAMTPAAIDSLLADAPRWAATLLDLSAEQRRAA</sequence>
<dbReference type="RefSeq" id="WP_187786729.1">
    <property type="nucleotide sequence ID" value="NZ_JACTVA010000061.1"/>
</dbReference>
<dbReference type="EMBL" id="JACTVA010000061">
    <property type="protein sequence ID" value="MBC9209596.1"/>
    <property type="molecule type" value="Genomic_DNA"/>
</dbReference>
<organism evidence="1 2">
    <name type="scientific">Teichococcus aerophilus</name>
    <dbReference type="NCBI Taxonomy" id="1224513"/>
    <lineage>
        <taxon>Bacteria</taxon>
        <taxon>Pseudomonadati</taxon>
        <taxon>Pseudomonadota</taxon>
        <taxon>Alphaproteobacteria</taxon>
        <taxon>Acetobacterales</taxon>
        <taxon>Roseomonadaceae</taxon>
        <taxon>Roseomonas</taxon>
    </lineage>
</organism>
<comment type="caution">
    <text evidence="1">The sequence shown here is derived from an EMBL/GenBank/DDBJ whole genome shotgun (WGS) entry which is preliminary data.</text>
</comment>